<dbReference type="OrthoDB" id="1470350at2759"/>
<proteinExistence type="inferred from homology"/>
<evidence type="ECO:0000256" key="5">
    <source>
        <dbReference type="ARBA" id="ARBA00022723"/>
    </source>
</evidence>
<protein>
    <submittedName>
        <fullName evidence="15">Cytochrome P450 714A1-like</fullName>
    </submittedName>
</protein>
<keyword evidence="3 11" id="KW-0349">Heme</keyword>
<dbReference type="GO" id="GO:0005506">
    <property type="term" value="F:iron ion binding"/>
    <property type="evidence" value="ECO:0007669"/>
    <property type="project" value="InterPro"/>
</dbReference>
<dbReference type="Pfam" id="PF00067">
    <property type="entry name" value="p450"/>
    <property type="match status" value="1"/>
</dbReference>
<dbReference type="PRINTS" id="PR00463">
    <property type="entry name" value="EP450I"/>
</dbReference>
<dbReference type="InterPro" id="IPR036396">
    <property type="entry name" value="Cyt_P450_sf"/>
</dbReference>
<feature type="transmembrane region" description="Helical" evidence="13">
    <location>
        <begin position="234"/>
        <end position="255"/>
    </location>
</feature>
<dbReference type="PRINTS" id="PR00385">
    <property type="entry name" value="P450"/>
</dbReference>
<dbReference type="Gene3D" id="1.10.630.10">
    <property type="entry name" value="Cytochrome P450"/>
    <property type="match status" value="1"/>
</dbReference>
<dbReference type="InterPro" id="IPR001128">
    <property type="entry name" value="Cyt_P450"/>
</dbReference>
<evidence type="ECO:0000256" key="3">
    <source>
        <dbReference type="ARBA" id="ARBA00022617"/>
    </source>
</evidence>
<organism evidence="14 15">
    <name type="scientific">Cicer arietinum</name>
    <name type="common">Chickpea</name>
    <name type="synonym">Garbanzo</name>
    <dbReference type="NCBI Taxonomy" id="3827"/>
    <lineage>
        <taxon>Eukaryota</taxon>
        <taxon>Viridiplantae</taxon>
        <taxon>Streptophyta</taxon>
        <taxon>Embryophyta</taxon>
        <taxon>Tracheophyta</taxon>
        <taxon>Spermatophyta</taxon>
        <taxon>Magnoliopsida</taxon>
        <taxon>eudicotyledons</taxon>
        <taxon>Gunneridae</taxon>
        <taxon>Pentapetalae</taxon>
        <taxon>rosids</taxon>
        <taxon>fabids</taxon>
        <taxon>Fabales</taxon>
        <taxon>Fabaceae</taxon>
        <taxon>Papilionoideae</taxon>
        <taxon>50 kb inversion clade</taxon>
        <taxon>NPAAA clade</taxon>
        <taxon>Hologalegina</taxon>
        <taxon>IRL clade</taxon>
        <taxon>Cicereae</taxon>
        <taxon>Cicer</taxon>
    </lineage>
</organism>
<keyword evidence="8 11" id="KW-0408">Iron</keyword>
<evidence type="ECO:0000313" key="15">
    <source>
        <dbReference type="RefSeq" id="XP_004488409.1"/>
    </source>
</evidence>
<keyword evidence="14" id="KW-1185">Reference proteome</keyword>
<evidence type="ECO:0000256" key="11">
    <source>
        <dbReference type="PIRSR" id="PIRSR602401-1"/>
    </source>
</evidence>
<dbReference type="InterPro" id="IPR002401">
    <property type="entry name" value="Cyt_P450_E_grp-I"/>
</dbReference>
<dbReference type="GO" id="GO:0016705">
    <property type="term" value="F:oxidoreductase activity, acting on paired donors, with incorporation or reduction of molecular oxygen"/>
    <property type="evidence" value="ECO:0007669"/>
    <property type="project" value="InterPro"/>
</dbReference>
<dbReference type="InterPro" id="IPR017972">
    <property type="entry name" value="Cyt_P450_CS"/>
</dbReference>
<reference evidence="14" key="1">
    <citation type="journal article" date="2013" name="Nat. Biotechnol.">
        <title>Draft genome sequence of chickpea (Cicer arietinum) provides a resource for trait improvement.</title>
        <authorList>
            <person name="Varshney R.K."/>
            <person name="Song C."/>
            <person name="Saxena R.K."/>
            <person name="Azam S."/>
            <person name="Yu S."/>
            <person name="Sharpe A.G."/>
            <person name="Cannon S."/>
            <person name="Baek J."/>
            <person name="Rosen B.D."/>
            <person name="Tar'an B."/>
            <person name="Millan T."/>
            <person name="Zhang X."/>
            <person name="Ramsay L.D."/>
            <person name="Iwata A."/>
            <person name="Wang Y."/>
            <person name="Nelson W."/>
            <person name="Farmer A.D."/>
            <person name="Gaur P.M."/>
            <person name="Soderlund C."/>
            <person name="Penmetsa R.V."/>
            <person name="Xu C."/>
            <person name="Bharti A.K."/>
            <person name="He W."/>
            <person name="Winter P."/>
            <person name="Zhao S."/>
            <person name="Hane J.K."/>
            <person name="Carrasquilla-Garcia N."/>
            <person name="Condie J.A."/>
            <person name="Upadhyaya H.D."/>
            <person name="Luo M.C."/>
            <person name="Thudi M."/>
            <person name="Gowda C.L."/>
            <person name="Singh N.P."/>
            <person name="Lichtenzveig J."/>
            <person name="Gali K.K."/>
            <person name="Rubio J."/>
            <person name="Nadarajan N."/>
            <person name="Dolezel J."/>
            <person name="Bansal K.C."/>
            <person name="Xu X."/>
            <person name="Edwards D."/>
            <person name="Zhang G."/>
            <person name="Kahl G."/>
            <person name="Gil J."/>
            <person name="Singh K.B."/>
            <person name="Datta S.K."/>
            <person name="Jackson S.A."/>
            <person name="Wang J."/>
            <person name="Cook D.R."/>
        </authorList>
    </citation>
    <scope>NUCLEOTIDE SEQUENCE [LARGE SCALE GENOMIC DNA]</scope>
    <source>
        <strain evidence="14">cv. CDC Frontier</strain>
    </source>
</reference>
<name>A0A1S2XF57_CICAR</name>
<keyword evidence="9 12" id="KW-0503">Monooxygenase</keyword>
<dbReference type="GO" id="GO:0016020">
    <property type="term" value="C:membrane"/>
    <property type="evidence" value="ECO:0007669"/>
    <property type="project" value="UniProtKB-SubCell"/>
</dbReference>
<evidence type="ECO:0000256" key="4">
    <source>
        <dbReference type="ARBA" id="ARBA00022692"/>
    </source>
</evidence>
<evidence type="ECO:0000256" key="7">
    <source>
        <dbReference type="ARBA" id="ARBA00023002"/>
    </source>
</evidence>
<dbReference type="GO" id="GO:0004497">
    <property type="term" value="F:monooxygenase activity"/>
    <property type="evidence" value="ECO:0007669"/>
    <property type="project" value="UniProtKB-KW"/>
</dbReference>
<dbReference type="PROSITE" id="PS00086">
    <property type="entry name" value="CYTOCHROME_P450"/>
    <property type="match status" value="1"/>
</dbReference>
<dbReference type="PaxDb" id="3827-XP_004488409.1"/>
<dbReference type="eggNOG" id="KOG0157">
    <property type="taxonomic scope" value="Eukaryota"/>
</dbReference>
<dbReference type="KEGG" id="cam:101505060"/>
<keyword evidence="6 13" id="KW-1133">Transmembrane helix</keyword>
<evidence type="ECO:0000256" key="13">
    <source>
        <dbReference type="SAM" id="Phobius"/>
    </source>
</evidence>
<keyword evidence="7 12" id="KW-0560">Oxidoreductase</keyword>
<sequence length="537" mass="61821">MEILEKNMKLLFWTVGLIVISSVVILLQKLWLKPRRIRSVLEKQGVNGPKPSFPFGNVSEMQQIHPQSPASVDSKEEWVYSLFPYFHTWKQRYGSVFLYSTGTKQHLYVEKPELIREINLHMSLDIGRPSYLTKPLLPMLGTGILRSNGSLWSFQRNLIVPEFFITKIKNMIDIMEGSTLSIIKKWERCITENEENIAEIVIETDLKVLTEDSISKACFGMDYAQGKQIFAKMAAMQAVFSRTSILFGFLNLSFLPTRENKEMWRLKKEVDMLIMEMIHDREIKNQNKDDEKQTDLLQKILEGAACDTTLNANAKGIFKAKHNMNQLIIDLCKNIFFAGSESTAIAVSWTLLLLALHPEWQQRVRSEILDTFDKKMPHSFSDMRKLQKLKVLTMVIQESLRLYGPAIVASREALADIKLGEFVIPKGIYMWMLIPSLHRDVENWGPDATEFKPERFANGVSGACKYPQAYIPFGLGSRICLGQNFAMTEMKVVLSLLLYNFSFNVSPNYQHCPMFNMLLMPKYGLRLLVSKVHYKDE</sequence>
<dbReference type="RefSeq" id="XP_004488409.1">
    <property type="nucleotide sequence ID" value="XM_004488352.3"/>
</dbReference>
<dbReference type="GeneID" id="101505060"/>
<keyword evidence="10 13" id="KW-0472">Membrane</keyword>
<dbReference type="AlphaFoldDB" id="A0A1S2XF57"/>
<evidence type="ECO:0000256" key="9">
    <source>
        <dbReference type="ARBA" id="ARBA00023033"/>
    </source>
</evidence>
<evidence type="ECO:0000256" key="10">
    <source>
        <dbReference type="ARBA" id="ARBA00023136"/>
    </source>
</evidence>
<evidence type="ECO:0000256" key="1">
    <source>
        <dbReference type="ARBA" id="ARBA00004167"/>
    </source>
</evidence>
<evidence type="ECO:0000313" key="14">
    <source>
        <dbReference type="Proteomes" id="UP000087171"/>
    </source>
</evidence>
<dbReference type="SUPFAM" id="SSF48264">
    <property type="entry name" value="Cytochrome P450"/>
    <property type="match status" value="1"/>
</dbReference>
<accession>A0A1S2XF57</accession>
<keyword evidence="5 11" id="KW-0479">Metal-binding</keyword>
<comment type="subcellular location">
    <subcellularLocation>
        <location evidence="1">Membrane</location>
        <topology evidence="1">Single-pass membrane protein</topology>
    </subcellularLocation>
</comment>
<keyword evidence="4 13" id="KW-0812">Transmembrane</keyword>
<evidence type="ECO:0000256" key="2">
    <source>
        <dbReference type="ARBA" id="ARBA00010617"/>
    </source>
</evidence>
<dbReference type="Proteomes" id="UP000087171">
    <property type="component" value="Chromosome Ca1"/>
</dbReference>
<gene>
    <name evidence="15" type="primary">LOC101505060</name>
</gene>
<evidence type="ECO:0000256" key="8">
    <source>
        <dbReference type="ARBA" id="ARBA00023004"/>
    </source>
</evidence>
<reference evidence="15" key="2">
    <citation type="submission" date="2025-08" db="UniProtKB">
        <authorList>
            <consortium name="RefSeq"/>
        </authorList>
    </citation>
    <scope>IDENTIFICATION</scope>
    <source>
        <tissue evidence="15">Etiolated seedlings</tissue>
    </source>
</reference>
<dbReference type="InterPro" id="IPR050665">
    <property type="entry name" value="Cytochrome_P450_Monooxygen"/>
</dbReference>
<evidence type="ECO:0000256" key="6">
    <source>
        <dbReference type="ARBA" id="ARBA00022989"/>
    </source>
</evidence>
<comment type="cofactor">
    <cofactor evidence="11">
        <name>heme</name>
        <dbReference type="ChEBI" id="CHEBI:30413"/>
    </cofactor>
</comment>
<dbReference type="GO" id="GO:0020037">
    <property type="term" value="F:heme binding"/>
    <property type="evidence" value="ECO:0007669"/>
    <property type="project" value="InterPro"/>
</dbReference>
<feature type="binding site" description="axial binding residue" evidence="11">
    <location>
        <position position="480"/>
    </location>
    <ligand>
        <name>heme</name>
        <dbReference type="ChEBI" id="CHEBI:30413"/>
    </ligand>
    <ligandPart>
        <name>Fe</name>
        <dbReference type="ChEBI" id="CHEBI:18248"/>
    </ligandPart>
</feature>
<comment type="similarity">
    <text evidence="2 12">Belongs to the cytochrome P450 family.</text>
</comment>
<dbReference type="STRING" id="3827.A0A1S2XF57"/>
<feature type="transmembrane region" description="Helical" evidence="13">
    <location>
        <begin position="12"/>
        <end position="32"/>
    </location>
</feature>
<dbReference type="PANTHER" id="PTHR24282">
    <property type="entry name" value="CYTOCHROME P450 FAMILY MEMBER"/>
    <property type="match status" value="1"/>
</dbReference>
<dbReference type="PANTHER" id="PTHR24282:SF130">
    <property type="entry name" value="CYTOCHROME P450 FAMILY PROTEIN"/>
    <property type="match status" value="1"/>
</dbReference>
<evidence type="ECO:0000256" key="12">
    <source>
        <dbReference type="RuleBase" id="RU000461"/>
    </source>
</evidence>